<dbReference type="AlphaFoldDB" id="A0A0B0D9T4"/>
<evidence type="ECO:0000313" key="2">
    <source>
        <dbReference type="Proteomes" id="UP000030664"/>
    </source>
</evidence>
<dbReference type="EMBL" id="JROM01000030">
    <property type="protein sequence ID" value="KHE74178.1"/>
    <property type="molecule type" value="Genomic_DNA"/>
</dbReference>
<organism evidence="1 2">
    <name type="scientific">Kocuria marina</name>
    <dbReference type="NCBI Taxonomy" id="223184"/>
    <lineage>
        <taxon>Bacteria</taxon>
        <taxon>Bacillati</taxon>
        <taxon>Actinomycetota</taxon>
        <taxon>Actinomycetes</taxon>
        <taxon>Micrococcales</taxon>
        <taxon>Micrococcaceae</taxon>
        <taxon>Kocuria</taxon>
    </lineage>
</organism>
<dbReference type="PANTHER" id="PTHR38733">
    <property type="entry name" value="PROTEIN MCRC"/>
    <property type="match status" value="1"/>
</dbReference>
<dbReference type="PANTHER" id="PTHR38733:SF1">
    <property type="entry name" value="TYPE IV METHYL-DIRECTED RESTRICTION ENZYME ECOKMCRBC"/>
    <property type="match status" value="1"/>
</dbReference>
<gene>
    <name evidence="1" type="ORF">AS25_08385</name>
</gene>
<dbReference type="eggNOG" id="COG4268">
    <property type="taxonomic scope" value="Bacteria"/>
</dbReference>
<dbReference type="RefSeq" id="WP_035964262.1">
    <property type="nucleotide sequence ID" value="NZ_JROM01000030.1"/>
</dbReference>
<evidence type="ECO:0000313" key="1">
    <source>
        <dbReference type="EMBL" id="KHE74178.1"/>
    </source>
</evidence>
<sequence length="448" mass="48929">MWTVDVAERGSVSVGDDVVESVSEEFWAAAGCVVRRAPGDASWTVQAGDLVGVSRVATTGGDVTLRVRPKLDTADVFFLADYAYEQRHDPLRVLPFDAVELEALRRDPSACLLAWHARSIRRFASRWLRRDYRRADRVLDGTVKGRPLIGRYVGQHLAVGDAARIPCRVQERTQDTANNRLLKAGLRYVLSASHALPVPAARRSVMREAKAALPLFAQVSDIEVSPSDLRAVSSRGPLRHYASVLAATSALLQGQLMGTELGAATSTTSFMWHMPTLFQEGLRGLIDSADGLSLAPSSMGRAVVRDATGKRLRTSKVDPDLVLRVDGGSTLLLDTKYKDALPSDHGADDELTLVADRRRIKVARSDIYQIVAYTHHEQWPGSTGGLLYPTVLAEGDSLPAPLRVDGFGEPVWLLFVDIGPRAAPNLRSFENMLRQFATEGTAARLGDR</sequence>
<dbReference type="Proteomes" id="UP000030664">
    <property type="component" value="Unassembled WGS sequence"/>
</dbReference>
<comment type="caution">
    <text evidence="1">The sequence shown here is derived from an EMBL/GenBank/DDBJ whole genome shotgun (WGS) entry which is preliminary data.</text>
</comment>
<dbReference type="InterPro" id="IPR019292">
    <property type="entry name" value="McrC"/>
</dbReference>
<protein>
    <recommendedName>
        <fullName evidence="3">5-methylcytosine-specific restriction enzyme subunit McrC</fullName>
    </recommendedName>
</protein>
<proteinExistence type="predicted"/>
<dbReference type="STRING" id="223184.AS25_08385"/>
<name>A0A0B0D9T4_9MICC</name>
<dbReference type="Pfam" id="PF10117">
    <property type="entry name" value="McrBC"/>
    <property type="match status" value="1"/>
</dbReference>
<accession>A0A0B0D9T4</accession>
<evidence type="ECO:0008006" key="3">
    <source>
        <dbReference type="Google" id="ProtNLM"/>
    </source>
</evidence>
<reference evidence="1 2" key="1">
    <citation type="submission" date="2014-09" db="EMBL/GenBank/DDBJ databases">
        <title>High-quality draft genome sequence of Kocuria marina SO9-6, an actinobacterium isolated from a copper mine.</title>
        <authorList>
            <person name="Castro D.B."/>
            <person name="Pereira L.B."/>
            <person name="Silva M.V."/>
            <person name="Silva B.P."/>
            <person name="Zanardi B.R."/>
            <person name="Carlos C."/>
            <person name="Belgini D.R."/>
            <person name="Limache E.G."/>
            <person name="Lacerda G.V."/>
            <person name="Nery M.B."/>
            <person name="Gomes M.B."/>
            <person name="Souza S."/>
            <person name="Silva T.M."/>
            <person name="Rodrigues V.D."/>
            <person name="Paulino L.C."/>
            <person name="Vicentini R."/>
            <person name="Ferraz L.F."/>
            <person name="Ottoboni L.M."/>
        </authorList>
    </citation>
    <scope>NUCLEOTIDE SEQUENCE [LARGE SCALE GENOMIC DNA]</scope>
    <source>
        <strain evidence="1 2">SO9-6</strain>
    </source>
</reference>